<sequence>MSAFSPSANSSSHHHSHSHNGSTPHHNIYTRISDATDIEMGCTSPSKGHRFIDSFRERMTFRRRRDSANTSSFEAEMLEEDLGFPPAYSNAPPGVQYGQSVPSDAAFFNIDFRSRSRSDATPISTHKM</sequence>
<keyword evidence="3" id="KW-1185">Reference proteome</keyword>
<evidence type="ECO:0000313" key="3">
    <source>
        <dbReference type="Proteomes" id="UP000267096"/>
    </source>
</evidence>
<evidence type="ECO:0000256" key="1">
    <source>
        <dbReference type="SAM" id="MobiDB-lite"/>
    </source>
</evidence>
<dbReference type="EMBL" id="UYRR01006193">
    <property type="protein sequence ID" value="VDK22424.1"/>
    <property type="molecule type" value="Genomic_DNA"/>
</dbReference>
<feature type="compositionally biased region" description="Low complexity" evidence="1">
    <location>
        <begin position="1"/>
        <end position="11"/>
    </location>
</feature>
<organism evidence="4">
    <name type="scientific">Anisakis simplex</name>
    <name type="common">Herring worm</name>
    <dbReference type="NCBI Taxonomy" id="6269"/>
    <lineage>
        <taxon>Eukaryota</taxon>
        <taxon>Metazoa</taxon>
        <taxon>Ecdysozoa</taxon>
        <taxon>Nematoda</taxon>
        <taxon>Chromadorea</taxon>
        <taxon>Rhabditida</taxon>
        <taxon>Spirurina</taxon>
        <taxon>Ascaridomorpha</taxon>
        <taxon>Ascaridoidea</taxon>
        <taxon>Anisakidae</taxon>
        <taxon>Anisakis</taxon>
        <taxon>Anisakis simplex complex</taxon>
    </lineage>
</organism>
<protein>
    <submittedName>
        <fullName evidence="2 4">Uncharacterized protein</fullName>
    </submittedName>
</protein>
<accession>A0A0M3J8S9</accession>
<dbReference type="AlphaFoldDB" id="A0A0M3J8S9"/>
<proteinExistence type="predicted"/>
<reference evidence="4" key="1">
    <citation type="submission" date="2017-02" db="UniProtKB">
        <authorList>
            <consortium name="WormBaseParasite"/>
        </authorList>
    </citation>
    <scope>IDENTIFICATION</scope>
</reference>
<reference evidence="2 3" key="2">
    <citation type="submission" date="2018-11" db="EMBL/GenBank/DDBJ databases">
        <authorList>
            <consortium name="Pathogen Informatics"/>
        </authorList>
    </citation>
    <scope>NUCLEOTIDE SEQUENCE [LARGE SCALE GENOMIC DNA]</scope>
</reference>
<dbReference type="OrthoDB" id="5847284at2759"/>
<dbReference type="Proteomes" id="UP000267096">
    <property type="component" value="Unassembled WGS sequence"/>
</dbReference>
<gene>
    <name evidence="2" type="ORF">ASIM_LOCUS3812</name>
</gene>
<evidence type="ECO:0000313" key="4">
    <source>
        <dbReference type="WBParaSite" id="ASIM_0000398701-mRNA-1"/>
    </source>
</evidence>
<name>A0A0M3J8S9_ANISI</name>
<feature type="region of interest" description="Disordered" evidence="1">
    <location>
        <begin position="1"/>
        <end position="28"/>
    </location>
</feature>
<evidence type="ECO:0000313" key="2">
    <source>
        <dbReference type="EMBL" id="VDK22424.1"/>
    </source>
</evidence>
<dbReference type="WBParaSite" id="ASIM_0000398701-mRNA-1">
    <property type="protein sequence ID" value="ASIM_0000398701-mRNA-1"/>
    <property type="gene ID" value="ASIM_0000398701"/>
</dbReference>